<name>A0A0D8LCT6_MORMO</name>
<dbReference type="InterPro" id="IPR050959">
    <property type="entry name" value="MarA-like"/>
</dbReference>
<dbReference type="Proteomes" id="UP000032582">
    <property type="component" value="Unassembled WGS sequence"/>
</dbReference>
<evidence type="ECO:0000256" key="3">
    <source>
        <dbReference type="ARBA" id="ARBA00023163"/>
    </source>
</evidence>
<dbReference type="PANTHER" id="PTHR47504:SF5">
    <property type="entry name" value="RIGHT ORIGIN-BINDING PROTEIN"/>
    <property type="match status" value="1"/>
</dbReference>
<protein>
    <submittedName>
        <fullName evidence="5">Right origin-binding protein</fullName>
    </submittedName>
</protein>
<evidence type="ECO:0000313" key="5">
    <source>
        <dbReference type="EMBL" id="KJF78941.1"/>
    </source>
</evidence>
<sequence length="304" mass="34815">MNIDGLRGSIIQSLVLWIEQNLESDLSLDIIAARAGYSKWHLQRLFKEHTGVVIGKYIRARRLSCAARALRITSSSILDISVKYRFDSQQTFCRAFKSQFNTTPSAYRKKAGWDSNGFCFPLQAKSPVPFQPELTRLPEIQLTGSHHYHRKNLSDWQTENRKFRREFWETFFKEVDIIPADLYAMHAPYESTADNISYAYTTAVMPSVLSADSIRRASLSPVTLPGGDYLRITIDPATLKDLPGDYNTIIHAAYSGTLAEMNLLRRRGPDIEHYKLLPAERHDEFIANGLQYVEVINYYIPVML</sequence>
<comment type="caution">
    <text evidence="5">The sequence shown here is derived from an EMBL/GenBank/DDBJ whole genome shotgun (WGS) entry which is preliminary data.</text>
</comment>
<keyword evidence="3" id="KW-0804">Transcription</keyword>
<dbReference type="Gene3D" id="1.10.10.60">
    <property type="entry name" value="Homeodomain-like"/>
    <property type="match status" value="2"/>
</dbReference>
<dbReference type="Gene3D" id="3.20.80.10">
    <property type="entry name" value="Regulatory factor, effector binding domain"/>
    <property type="match status" value="1"/>
</dbReference>
<evidence type="ECO:0000256" key="1">
    <source>
        <dbReference type="ARBA" id="ARBA00023015"/>
    </source>
</evidence>
<dbReference type="Pfam" id="PF14526">
    <property type="entry name" value="Cass2"/>
    <property type="match status" value="1"/>
</dbReference>
<accession>A0A0D8LCT6</accession>
<evidence type="ECO:0000313" key="6">
    <source>
        <dbReference type="Proteomes" id="UP000032582"/>
    </source>
</evidence>
<keyword evidence="1" id="KW-0805">Transcription regulation</keyword>
<dbReference type="GO" id="GO:0003700">
    <property type="term" value="F:DNA-binding transcription factor activity"/>
    <property type="evidence" value="ECO:0007669"/>
    <property type="project" value="InterPro"/>
</dbReference>
<evidence type="ECO:0000256" key="2">
    <source>
        <dbReference type="ARBA" id="ARBA00023125"/>
    </source>
</evidence>
<dbReference type="SUPFAM" id="SSF46689">
    <property type="entry name" value="Homeodomain-like"/>
    <property type="match status" value="2"/>
</dbReference>
<dbReference type="AlphaFoldDB" id="A0A0D8LCT6"/>
<gene>
    <name evidence="5" type="ORF">UA45_02675</name>
</gene>
<dbReference type="PROSITE" id="PS01124">
    <property type="entry name" value="HTH_ARAC_FAMILY_2"/>
    <property type="match status" value="1"/>
</dbReference>
<dbReference type="InterPro" id="IPR011256">
    <property type="entry name" value="Reg_factor_effector_dom_sf"/>
</dbReference>
<keyword evidence="2" id="KW-0238">DNA-binding</keyword>
<dbReference type="InterPro" id="IPR009057">
    <property type="entry name" value="Homeodomain-like_sf"/>
</dbReference>
<evidence type="ECO:0000259" key="4">
    <source>
        <dbReference type="PROSITE" id="PS01124"/>
    </source>
</evidence>
<dbReference type="InterPro" id="IPR018060">
    <property type="entry name" value="HTH_AraC"/>
</dbReference>
<proteinExistence type="predicted"/>
<feature type="domain" description="HTH araC/xylS-type" evidence="4">
    <location>
        <begin position="12"/>
        <end position="110"/>
    </location>
</feature>
<dbReference type="InterPro" id="IPR029441">
    <property type="entry name" value="Cass2"/>
</dbReference>
<organism evidence="5 6">
    <name type="scientific">Morganella morganii</name>
    <name type="common">Proteus morganii</name>
    <dbReference type="NCBI Taxonomy" id="582"/>
    <lineage>
        <taxon>Bacteria</taxon>
        <taxon>Pseudomonadati</taxon>
        <taxon>Pseudomonadota</taxon>
        <taxon>Gammaproteobacteria</taxon>
        <taxon>Enterobacterales</taxon>
        <taxon>Morganellaceae</taxon>
        <taxon>Morganella</taxon>
    </lineage>
</organism>
<reference evidence="5 6" key="1">
    <citation type="submission" date="2015-02" db="EMBL/GenBank/DDBJ databases">
        <title>Whole genome shotgun sequencing of cultured foodborne pathogen.</title>
        <authorList>
            <person name="Timme R."/>
            <person name="Allard M.W."/>
            <person name="Strain E."/>
            <person name="Evans P.S."/>
            <person name="Brown E."/>
        </authorList>
    </citation>
    <scope>NUCLEOTIDE SEQUENCE [LARGE SCALE GENOMIC DNA]</scope>
    <source>
        <strain evidence="5 6">GCSL-TSO-24</strain>
    </source>
</reference>
<dbReference type="GO" id="GO:0043565">
    <property type="term" value="F:sequence-specific DNA binding"/>
    <property type="evidence" value="ECO:0007669"/>
    <property type="project" value="InterPro"/>
</dbReference>
<dbReference type="Pfam" id="PF12833">
    <property type="entry name" value="HTH_18"/>
    <property type="match status" value="1"/>
</dbReference>
<dbReference type="PANTHER" id="PTHR47504">
    <property type="entry name" value="RIGHT ORIGIN-BINDING PROTEIN"/>
    <property type="match status" value="1"/>
</dbReference>
<dbReference type="PROSITE" id="PS00041">
    <property type="entry name" value="HTH_ARAC_FAMILY_1"/>
    <property type="match status" value="1"/>
</dbReference>
<dbReference type="InterPro" id="IPR018062">
    <property type="entry name" value="HTH_AraC-typ_CS"/>
</dbReference>
<dbReference type="PATRIC" id="fig|582.24.peg.804"/>
<dbReference type="SUPFAM" id="SSF55136">
    <property type="entry name" value="Probable bacterial effector-binding domain"/>
    <property type="match status" value="1"/>
</dbReference>
<dbReference type="EMBL" id="JZSH01000014">
    <property type="protein sequence ID" value="KJF78941.1"/>
    <property type="molecule type" value="Genomic_DNA"/>
</dbReference>
<dbReference type="SMART" id="SM00342">
    <property type="entry name" value="HTH_ARAC"/>
    <property type="match status" value="1"/>
</dbReference>